<organism evidence="3 4">
    <name type="scientific">Streptomyces tropicalis</name>
    <dbReference type="NCBI Taxonomy" id="3034234"/>
    <lineage>
        <taxon>Bacteria</taxon>
        <taxon>Bacillati</taxon>
        <taxon>Actinomycetota</taxon>
        <taxon>Actinomycetes</taxon>
        <taxon>Kitasatosporales</taxon>
        <taxon>Streptomycetaceae</taxon>
        <taxon>Streptomyces</taxon>
    </lineage>
</organism>
<keyword evidence="2" id="KW-0812">Transmembrane</keyword>
<evidence type="ECO:0000256" key="1">
    <source>
        <dbReference type="SAM" id="MobiDB-lite"/>
    </source>
</evidence>
<feature type="compositionally biased region" description="Gly residues" evidence="1">
    <location>
        <begin position="109"/>
        <end position="122"/>
    </location>
</feature>
<feature type="region of interest" description="Disordered" evidence="1">
    <location>
        <begin position="92"/>
        <end position="122"/>
    </location>
</feature>
<gene>
    <name evidence="3" type="ORF">P3H78_07530</name>
</gene>
<accession>A0ABT6A1F5</accession>
<dbReference type="Pfam" id="PF20087">
    <property type="entry name" value="DUF6479"/>
    <property type="match status" value="1"/>
</dbReference>
<dbReference type="Proteomes" id="UP001221150">
    <property type="component" value="Unassembled WGS sequence"/>
</dbReference>
<dbReference type="InterPro" id="IPR045513">
    <property type="entry name" value="DUF6479"/>
</dbReference>
<feature type="compositionally biased region" description="Basic residues" evidence="1">
    <location>
        <begin position="94"/>
        <end position="106"/>
    </location>
</feature>
<evidence type="ECO:0000313" key="3">
    <source>
        <dbReference type="EMBL" id="MDF3298484.1"/>
    </source>
</evidence>
<protein>
    <submittedName>
        <fullName evidence="3">DUF6479 family protein</fullName>
    </submittedName>
</protein>
<evidence type="ECO:0000256" key="2">
    <source>
        <dbReference type="SAM" id="Phobius"/>
    </source>
</evidence>
<comment type="caution">
    <text evidence="3">The sequence shown here is derived from an EMBL/GenBank/DDBJ whole genome shotgun (WGS) entry which is preliminary data.</text>
</comment>
<dbReference type="EMBL" id="JARJBB010000003">
    <property type="protein sequence ID" value="MDF3298484.1"/>
    <property type="molecule type" value="Genomic_DNA"/>
</dbReference>
<keyword evidence="2" id="KW-1133">Transmembrane helix</keyword>
<proteinExistence type="predicted"/>
<reference evidence="3 4" key="1">
    <citation type="submission" date="2023-03" db="EMBL/GenBank/DDBJ databases">
        <title>Draft genome sequence of Streptomyces sp. K1PA1 isolated from peat swamp forest in Thailand.</title>
        <authorList>
            <person name="Klaysubun C."/>
            <person name="Duangmal K."/>
        </authorList>
    </citation>
    <scope>NUCLEOTIDE SEQUENCE [LARGE SCALE GENOMIC DNA]</scope>
    <source>
        <strain evidence="3 4">K1PA1</strain>
    </source>
</reference>
<name>A0ABT6A1F5_9ACTN</name>
<keyword evidence="4" id="KW-1185">Reference proteome</keyword>
<dbReference type="RefSeq" id="WP_276108035.1">
    <property type="nucleotide sequence ID" value="NZ_JARJBB010000003.1"/>
</dbReference>
<evidence type="ECO:0000313" key="4">
    <source>
        <dbReference type="Proteomes" id="UP001221150"/>
    </source>
</evidence>
<feature type="transmembrane region" description="Helical" evidence="2">
    <location>
        <begin position="16"/>
        <end position="41"/>
    </location>
</feature>
<sequence>MVTASSVVAASTTHEWAVLGAFIIGLIVVVGGLVWAVWLGIRVMLREPDRPSEAEQPHLPVTGAVHEIRELREPDEVTCDEGARLMPYEIHAAGTRRSHDQHRHRWSPGGSGSFGSGGPGAT</sequence>
<keyword evidence="2" id="KW-0472">Membrane</keyword>